<dbReference type="Pfam" id="PF02826">
    <property type="entry name" value="2-Hacid_dh_C"/>
    <property type="match status" value="1"/>
</dbReference>
<dbReference type="CDD" id="cd05301">
    <property type="entry name" value="GDH"/>
    <property type="match status" value="1"/>
</dbReference>
<evidence type="ECO:0000313" key="6">
    <source>
        <dbReference type="Proteomes" id="UP000610960"/>
    </source>
</evidence>
<dbReference type="InterPro" id="IPR029753">
    <property type="entry name" value="D-isomer_DH_CS"/>
</dbReference>
<dbReference type="PANTHER" id="PTHR10996">
    <property type="entry name" value="2-HYDROXYACID DEHYDROGENASE-RELATED"/>
    <property type="match status" value="1"/>
</dbReference>
<dbReference type="AlphaFoldDB" id="A0A830H0L8"/>
<dbReference type="SUPFAM" id="SSF51735">
    <property type="entry name" value="NAD(P)-binding Rossmann-fold domains"/>
    <property type="match status" value="1"/>
</dbReference>
<name>A0A830H0L8_9CREN</name>
<dbReference type="PROSITE" id="PS00671">
    <property type="entry name" value="D_2_HYDROXYACID_DH_3"/>
    <property type="match status" value="1"/>
</dbReference>
<dbReference type="Pfam" id="PF00389">
    <property type="entry name" value="2-Hacid_dh"/>
    <property type="match status" value="1"/>
</dbReference>
<accession>A0A830H0L8</accession>
<proteinExistence type="inferred from homology"/>
<comment type="similarity">
    <text evidence="2">Belongs to the D-isomer specific 2-hydroxyacid dehydrogenase family.</text>
</comment>
<dbReference type="GO" id="GO:0051287">
    <property type="term" value="F:NAD binding"/>
    <property type="evidence" value="ECO:0007669"/>
    <property type="project" value="InterPro"/>
</dbReference>
<dbReference type="EMBL" id="BMNL01000004">
    <property type="protein sequence ID" value="GGP22264.1"/>
    <property type="molecule type" value="Genomic_DNA"/>
</dbReference>
<dbReference type="InterPro" id="IPR036291">
    <property type="entry name" value="NAD(P)-bd_dom_sf"/>
</dbReference>
<sequence length="334" mass="36800">MDCIFISRSTFPKVLYDELGRHFRLDVWNSDGIGMWNRKAAPPPDVLKRKFSECDGAVITIGDKVTEETLSGARIRVLATYSVGFDHIDLSAATRRGIPVSYTPEVLVESVADFAFGLMLGVSRKIVEGDRIIRNGSAGAVWGEYIGDEVWGKTMGILGLGNIGTAIARRATAFRMRVIYWSRHRKPHVETALGIEPVSLEDLFRESDYLVLAVALGEETRHIVNEERLRLMKRTSYLINVARGAIVDTDALVKALKNGWIRGAALDVYEDEPIPAESELLRLSNVVLTPHIASASLDTRVKMAEITAKSVENVLLNNGLPIYLANPGVAGVKQ</sequence>
<organism evidence="5 6">
    <name type="scientific">Thermocladium modestius</name>
    <dbReference type="NCBI Taxonomy" id="62609"/>
    <lineage>
        <taxon>Archaea</taxon>
        <taxon>Thermoproteota</taxon>
        <taxon>Thermoprotei</taxon>
        <taxon>Thermoproteales</taxon>
        <taxon>Thermoproteaceae</taxon>
        <taxon>Thermocladium</taxon>
    </lineage>
</organism>
<reference evidence="5" key="1">
    <citation type="journal article" date="2014" name="Int. J. Syst. Evol. Microbiol.">
        <title>Complete genome sequence of Corynebacterium casei LMG S-19264T (=DSM 44701T), isolated from a smear-ripened cheese.</title>
        <authorList>
            <consortium name="US DOE Joint Genome Institute (JGI-PGF)"/>
            <person name="Walter F."/>
            <person name="Albersmeier A."/>
            <person name="Kalinowski J."/>
            <person name="Ruckert C."/>
        </authorList>
    </citation>
    <scope>NUCLEOTIDE SEQUENCE</scope>
    <source>
        <strain evidence="5">JCM 10088</strain>
    </source>
</reference>
<keyword evidence="1 2" id="KW-0560">Oxidoreductase</keyword>
<dbReference type="GO" id="GO:0016618">
    <property type="term" value="F:hydroxypyruvate reductase [NAD(P)H] activity"/>
    <property type="evidence" value="ECO:0007669"/>
    <property type="project" value="TreeGrafter"/>
</dbReference>
<evidence type="ECO:0000259" key="4">
    <source>
        <dbReference type="Pfam" id="PF02826"/>
    </source>
</evidence>
<keyword evidence="6" id="KW-1185">Reference proteome</keyword>
<dbReference type="InterPro" id="IPR006140">
    <property type="entry name" value="D-isomer_DH_NAD-bd"/>
</dbReference>
<dbReference type="InterPro" id="IPR050223">
    <property type="entry name" value="D-isomer_2-hydroxyacid_DH"/>
</dbReference>
<dbReference type="PROSITE" id="PS00065">
    <property type="entry name" value="D_2_HYDROXYACID_DH_1"/>
    <property type="match status" value="1"/>
</dbReference>
<dbReference type="PANTHER" id="PTHR10996:SF283">
    <property type="entry name" value="GLYOXYLATE_HYDROXYPYRUVATE REDUCTASE B"/>
    <property type="match status" value="1"/>
</dbReference>
<evidence type="ECO:0000256" key="2">
    <source>
        <dbReference type="RuleBase" id="RU003719"/>
    </source>
</evidence>
<feature type="domain" description="D-isomer specific 2-hydroxyacid dehydrogenase NAD-binding" evidence="4">
    <location>
        <begin position="116"/>
        <end position="293"/>
    </location>
</feature>
<dbReference type="SUPFAM" id="SSF52283">
    <property type="entry name" value="Formate/glycerate dehydrogenase catalytic domain-like"/>
    <property type="match status" value="1"/>
</dbReference>
<comment type="caution">
    <text evidence="5">The sequence shown here is derived from an EMBL/GenBank/DDBJ whole genome shotgun (WGS) entry which is preliminary data.</text>
</comment>
<dbReference type="RefSeq" id="WP_188597034.1">
    <property type="nucleotide sequence ID" value="NZ_BMNL01000004.1"/>
</dbReference>
<dbReference type="InterPro" id="IPR006139">
    <property type="entry name" value="D-isomer_2_OHA_DH_cat_dom"/>
</dbReference>
<dbReference type="InterPro" id="IPR029752">
    <property type="entry name" value="D-isomer_DH_CS1"/>
</dbReference>
<dbReference type="Gene3D" id="3.40.50.720">
    <property type="entry name" value="NAD(P)-binding Rossmann-like Domain"/>
    <property type="match status" value="2"/>
</dbReference>
<reference evidence="5" key="2">
    <citation type="submission" date="2020-09" db="EMBL/GenBank/DDBJ databases">
        <authorList>
            <person name="Sun Q."/>
            <person name="Ohkuma M."/>
        </authorList>
    </citation>
    <scope>NUCLEOTIDE SEQUENCE</scope>
    <source>
        <strain evidence="5">JCM 10088</strain>
    </source>
</reference>
<dbReference type="OrthoDB" id="7437at2157"/>
<dbReference type="FunFam" id="3.40.50.720:FF:000462">
    <property type="entry name" value="Glyoxylate reductase (NADP+)"/>
    <property type="match status" value="1"/>
</dbReference>
<gene>
    <name evidence="5" type="ORF">GCM10007981_17630</name>
</gene>
<feature type="domain" description="D-isomer specific 2-hydroxyacid dehydrogenase catalytic" evidence="3">
    <location>
        <begin position="41"/>
        <end position="317"/>
    </location>
</feature>
<evidence type="ECO:0000256" key="1">
    <source>
        <dbReference type="ARBA" id="ARBA00023002"/>
    </source>
</evidence>
<evidence type="ECO:0000313" key="5">
    <source>
        <dbReference type="EMBL" id="GGP22264.1"/>
    </source>
</evidence>
<dbReference type="GO" id="GO:0005829">
    <property type="term" value="C:cytosol"/>
    <property type="evidence" value="ECO:0007669"/>
    <property type="project" value="TreeGrafter"/>
</dbReference>
<protein>
    <submittedName>
        <fullName evidence="5">D-glycerate dehydrogenase</fullName>
    </submittedName>
</protein>
<dbReference type="Proteomes" id="UP000610960">
    <property type="component" value="Unassembled WGS sequence"/>
</dbReference>
<evidence type="ECO:0000259" key="3">
    <source>
        <dbReference type="Pfam" id="PF00389"/>
    </source>
</evidence>
<dbReference type="GO" id="GO:0030267">
    <property type="term" value="F:glyoxylate reductase (NADPH) activity"/>
    <property type="evidence" value="ECO:0007669"/>
    <property type="project" value="TreeGrafter"/>
</dbReference>